<dbReference type="PANTHER" id="PTHR30387">
    <property type="entry name" value="MANNONATE DEHYDRATASE"/>
    <property type="match status" value="1"/>
</dbReference>
<dbReference type="Pfam" id="PF03786">
    <property type="entry name" value="UxuA"/>
    <property type="match status" value="1"/>
</dbReference>
<evidence type="ECO:0000256" key="6">
    <source>
        <dbReference type="ARBA" id="ARBA00023004"/>
    </source>
</evidence>
<dbReference type="InterPro" id="IPR004628">
    <property type="entry name" value="Man_deHydtase"/>
</dbReference>
<dbReference type="RefSeq" id="WP_386846544.1">
    <property type="nucleotide sequence ID" value="NZ_JBHUMK010000061.1"/>
</dbReference>
<comment type="similarity">
    <text evidence="4 9">Belongs to the mannonate dehydratase family.</text>
</comment>
<dbReference type="InterPro" id="IPR036237">
    <property type="entry name" value="Xyl_isomerase-like_sf"/>
</dbReference>
<evidence type="ECO:0000256" key="7">
    <source>
        <dbReference type="ARBA" id="ARBA00023211"/>
    </source>
</evidence>
<comment type="cofactor">
    <cofactor evidence="9">
        <name>Fe(2+)</name>
        <dbReference type="ChEBI" id="CHEBI:29033"/>
    </cofactor>
    <cofactor evidence="9">
        <name>Mn(2+)</name>
        <dbReference type="ChEBI" id="CHEBI:29035"/>
    </cofactor>
</comment>
<dbReference type="Proteomes" id="UP001597475">
    <property type="component" value="Unassembled WGS sequence"/>
</dbReference>
<accession>A0ABW5P656</accession>
<sequence length="352" mass="39521">MELTMRWFGPQDPVELWKLRQVPNLNGVVTALHQFAPGEAWTAGAMQALREQVEATGLRISVIESIPVHEDIKLGNSQRDHHIAAWIDSLRVVVSAGIRTVCYNFMPVFDWTRTDLAYKLPDGSTTLIFRQAEIEQLRIGEGDLSLPGWAEAFTAQQLTELKTAYRSVDAAKLRENLVYFLQAVVPEAARLGVRLAIHPDDPPWPVLGLPRVVSTADDLRFILNAVPNEHNGLTFCLGSLGSRADNDLSGMAEEFASRIHFVHARNVRRQAEWDFDEVPHVSHFGSTNLARVVMRLQQLRPEVPIRPDHGRMIWGETGRAGYGLYDRALGAMYLQGLMDAVDDPSADTKRWK</sequence>
<dbReference type="SUPFAM" id="SSF51658">
    <property type="entry name" value="Xylose isomerase-like"/>
    <property type="match status" value="1"/>
</dbReference>
<dbReference type="NCBIfam" id="NF003027">
    <property type="entry name" value="PRK03906.1"/>
    <property type="match status" value="2"/>
</dbReference>
<name>A0ABW5P656_9DEIO</name>
<comment type="caution">
    <text evidence="10">The sequence shown here is derived from an EMBL/GenBank/DDBJ whole genome shotgun (WGS) entry which is preliminary data.</text>
</comment>
<dbReference type="EMBL" id="JBHUMK010000061">
    <property type="protein sequence ID" value="MFD2610396.1"/>
    <property type="molecule type" value="Genomic_DNA"/>
</dbReference>
<proteinExistence type="inferred from homology"/>
<dbReference type="GO" id="GO:0008927">
    <property type="term" value="F:mannonate dehydratase activity"/>
    <property type="evidence" value="ECO:0007669"/>
    <property type="project" value="UniProtKB-EC"/>
</dbReference>
<evidence type="ECO:0000256" key="3">
    <source>
        <dbReference type="ARBA" id="ARBA00004892"/>
    </source>
</evidence>
<organism evidence="10 11">
    <name type="scientific">Deinococcus taklimakanensis</name>
    <dbReference type="NCBI Taxonomy" id="536443"/>
    <lineage>
        <taxon>Bacteria</taxon>
        <taxon>Thermotogati</taxon>
        <taxon>Deinococcota</taxon>
        <taxon>Deinococci</taxon>
        <taxon>Deinococcales</taxon>
        <taxon>Deinococcaceae</taxon>
        <taxon>Deinococcus</taxon>
    </lineage>
</organism>
<comment type="catalytic activity">
    <reaction evidence="1 9">
        <text>D-mannonate = 2-dehydro-3-deoxy-D-gluconate + H2O</text>
        <dbReference type="Rhea" id="RHEA:20097"/>
        <dbReference type="ChEBI" id="CHEBI:15377"/>
        <dbReference type="ChEBI" id="CHEBI:17767"/>
        <dbReference type="ChEBI" id="CHEBI:57990"/>
        <dbReference type="EC" id="4.2.1.8"/>
    </reaction>
</comment>
<evidence type="ECO:0000313" key="10">
    <source>
        <dbReference type="EMBL" id="MFD2610396.1"/>
    </source>
</evidence>
<evidence type="ECO:0000256" key="9">
    <source>
        <dbReference type="HAMAP-Rule" id="MF_00106"/>
    </source>
</evidence>
<evidence type="ECO:0000256" key="2">
    <source>
        <dbReference type="ARBA" id="ARBA00002713"/>
    </source>
</evidence>
<dbReference type="HAMAP" id="MF_00106">
    <property type="entry name" value="UxuA"/>
    <property type="match status" value="1"/>
</dbReference>
<evidence type="ECO:0000256" key="1">
    <source>
        <dbReference type="ARBA" id="ARBA00001794"/>
    </source>
</evidence>
<comment type="pathway">
    <text evidence="3 9">Carbohydrate metabolism; pentose and glucuronate interconversion.</text>
</comment>
<evidence type="ECO:0000313" key="11">
    <source>
        <dbReference type="Proteomes" id="UP001597475"/>
    </source>
</evidence>
<keyword evidence="6 9" id="KW-0408">Iron</keyword>
<dbReference type="Gene3D" id="3.20.20.150">
    <property type="entry name" value="Divalent-metal-dependent TIM barrel enzymes"/>
    <property type="match status" value="1"/>
</dbReference>
<keyword evidence="11" id="KW-1185">Reference proteome</keyword>
<gene>
    <name evidence="9" type="primary">uxuA</name>
    <name evidence="10" type="ORF">ACFSR9_13255</name>
</gene>
<dbReference type="EC" id="4.2.1.8" evidence="5 9"/>
<comment type="function">
    <text evidence="2 9">Catalyzes the dehydration of D-mannonate.</text>
</comment>
<evidence type="ECO:0000256" key="5">
    <source>
        <dbReference type="ARBA" id="ARBA00012927"/>
    </source>
</evidence>
<keyword evidence="7 9" id="KW-0464">Manganese</keyword>
<reference evidence="11" key="1">
    <citation type="journal article" date="2019" name="Int. J. Syst. Evol. Microbiol.">
        <title>The Global Catalogue of Microorganisms (GCM) 10K type strain sequencing project: providing services to taxonomists for standard genome sequencing and annotation.</title>
        <authorList>
            <consortium name="The Broad Institute Genomics Platform"/>
            <consortium name="The Broad Institute Genome Sequencing Center for Infectious Disease"/>
            <person name="Wu L."/>
            <person name="Ma J."/>
        </authorList>
    </citation>
    <scope>NUCLEOTIDE SEQUENCE [LARGE SCALE GENOMIC DNA]</scope>
    <source>
        <strain evidence="11">KCTC 33842</strain>
    </source>
</reference>
<keyword evidence="8 9" id="KW-0456">Lyase</keyword>
<dbReference type="PANTHER" id="PTHR30387:SF2">
    <property type="entry name" value="MANNONATE DEHYDRATASE"/>
    <property type="match status" value="1"/>
</dbReference>
<evidence type="ECO:0000256" key="4">
    <source>
        <dbReference type="ARBA" id="ARBA00007389"/>
    </source>
</evidence>
<evidence type="ECO:0000256" key="8">
    <source>
        <dbReference type="ARBA" id="ARBA00023239"/>
    </source>
</evidence>
<dbReference type="PIRSF" id="PIRSF016049">
    <property type="entry name" value="Man_dehyd"/>
    <property type="match status" value="1"/>
</dbReference>
<protein>
    <recommendedName>
        <fullName evidence="5 9">Mannonate dehydratase</fullName>
        <ecNumber evidence="5 9">4.2.1.8</ecNumber>
    </recommendedName>
    <alternativeName>
        <fullName evidence="9">D-mannonate hydro-lyase</fullName>
    </alternativeName>
</protein>